<dbReference type="InterPro" id="IPR011335">
    <property type="entry name" value="Restrct_endonuc-II-like"/>
</dbReference>
<name>A0ABY3WDZ3_9MICC</name>
<evidence type="ECO:0000313" key="4">
    <source>
        <dbReference type="Proteomes" id="UP000829069"/>
    </source>
</evidence>
<dbReference type="RefSeq" id="WP_127514808.1">
    <property type="nucleotide sequence ID" value="NZ_CP093326.1"/>
</dbReference>
<dbReference type="PANTHER" id="PTHR34039:SF1">
    <property type="entry name" value="UPF0102 PROTEIN YRAN"/>
    <property type="match status" value="1"/>
</dbReference>
<dbReference type="NCBIfam" id="NF009154">
    <property type="entry name" value="PRK12497.3-3"/>
    <property type="match status" value="1"/>
</dbReference>
<dbReference type="Proteomes" id="UP000829069">
    <property type="component" value="Chromosome"/>
</dbReference>
<accession>A0ABY3WDZ3</accession>
<dbReference type="NCBIfam" id="NF009150">
    <property type="entry name" value="PRK12497.1-3"/>
    <property type="match status" value="1"/>
</dbReference>
<dbReference type="CDD" id="cd20736">
    <property type="entry name" value="PoNe_Nuclease"/>
    <property type="match status" value="1"/>
</dbReference>
<dbReference type="InterPro" id="IPR003509">
    <property type="entry name" value="UPF0102_YraN-like"/>
</dbReference>
<dbReference type="EMBL" id="CP093326">
    <property type="protein sequence ID" value="UNK47405.1"/>
    <property type="molecule type" value="Genomic_DNA"/>
</dbReference>
<gene>
    <name evidence="3" type="ORF">MNQ99_08780</name>
</gene>
<keyword evidence="4" id="KW-1185">Reference proteome</keyword>
<dbReference type="HAMAP" id="MF_00048">
    <property type="entry name" value="UPF0102"/>
    <property type="match status" value="1"/>
</dbReference>
<dbReference type="InterPro" id="IPR011856">
    <property type="entry name" value="tRNA_endonuc-like_dom_sf"/>
</dbReference>
<evidence type="ECO:0000313" key="3">
    <source>
        <dbReference type="EMBL" id="UNK47405.1"/>
    </source>
</evidence>
<organism evidence="3 4">
    <name type="scientific">Arthrobacter sulfonylureivorans</name>
    <dbReference type="NCBI Taxonomy" id="2486855"/>
    <lineage>
        <taxon>Bacteria</taxon>
        <taxon>Bacillati</taxon>
        <taxon>Actinomycetota</taxon>
        <taxon>Actinomycetes</taxon>
        <taxon>Micrococcales</taxon>
        <taxon>Micrococcaceae</taxon>
        <taxon>Arthrobacter</taxon>
    </lineage>
</organism>
<protein>
    <recommendedName>
        <fullName evidence="2">UPF0102 protein MNQ99_08780</fullName>
    </recommendedName>
</protein>
<dbReference type="Pfam" id="PF02021">
    <property type="entry name" value="UPF0102"/>
    <property type="match status" value="1"/>
</dbReference>
<proteinExistence type="inferred from homology"/>
<reference evidence="3 4" key="1">
    <citation type="submission" date="2022-03" db="EMBL/GenBank/DDBJ databases">
        <title>Isotopic signatures of nitrous oxide derived from detoxification processes.</title>
        <authorList>
            <person name="Behrendt U."/>
            <person name="Buchen C."/>
            <person name="Well R."/>
            <person name="Ulrich A."/>
            <person name="Rohe L."/>
            <person name="Kolb S."/>
            <person name="Schloter M."/>
            <person name="Horn M.A."/>
            <person name="Augustin J."/>
        </authorList>
    </citation>
    <scope>NUCLEOTIDE SEQUENCE [LARGE SCALE GENOMIC DNA]</scope>
    <source>
        <strain evidence="3 4">S4-C24</strain>
    </source>
</reference>
<dbReference type="PANTHER" id="PTHR34039">
    <property type="entry name" value="UPF0102 PROTEIN YRAN"/>
    <property type="match status" value="1"/>
</dbReference>
<evidence type="ECO:0000256" key="1">
    <source>
        <dbReference type="ARBA" id="ARBA00006738"/>
    </source>
</evidence>
<dbReference type="SUPFAM" id="SSF52980">
    <property type="entry name" value="Restriction endonuclease-like"/>
    <property type="match status" value="1"/>
</dbReference>
<sequence>MRAKDELGRRGEEMAAAYLSGAGQRVIDRNWRSPDGELDLITVDGASIVVSEVKTRRSTDYGHPFEAITGAKVRRLQSLGQQWLRDHGMAGTAMRVDAVAVLYGQARWPVIEYLKDVG</sequence>
<comment type="similarity">
    <text evidence="1 2">Belongs to the UPF0102 family.</text>
</comment>
<dbReference type="Gene3D" id="3.40.1350.10">
    <property type="match status" value="1"/>
</dbReference>
<evidence type="ECO:0000256" key="2">
    <source>
        <dbReference type="HAMAP-Rule" id="MF_00048"/>
    </source>
</evidence>